<evidence type="ECO:0008006" key="6">
    <source>
        <dbReference type="Google" id="ProtNLM"/>
    </source>
</evidence>
<keyword evidence="2" id="KW-0540">Nuclease</keyword>
<evidence type="ECO:0000256" key="4">
    <source>
        <dbReference type="ARBA" id="ARBA00024207"/>
    </source>
</evidence>
<proteinExistence type="inferred from homology"/>
<evidence type="ECO:0000313" key="5">
    <source>
        <dbReference type="EMBL" id="VAW67281.1"/>
    </source>
</evidence>
<gene>
    <name evidence="5" type="ORF">MNBD_GAMMA09-3101</name>
</gene>
<dbReference type="GO" id="GO:0016787">
    <property type="term" value="F:hydrolase activity"/>
    <property type="evidence" value="ECO:0007669"/>
    <property type="project" value="UniProtKB-KW"/>
</dbReference>
<reference evidence="5" key="1">
    <citation type="submission" date="2018-06" db="EMBL/GenBank/DDBJ databases">
        <authorList>
            <person name="Zhirakovskaya E."/>
        </authorList>
    </citation>
    <scope>NUCLEOTIDE SEQUENCE</scope>
</reference>
<dbReference type="Pfam" id="PF01934">
    <property type="entry name" value="HepT-like"/>
    <property type="match status" value="1"/>
</dbReference>
<dbReference type="AlphaFoldDB" id="A0A3B0XHY8"/>
<evidence type="ECO:0000256" key="2">
    <source>
        <dbReference type="ARBA" id="ARBA00022722"/>
    </source>
</evidence>
<comment type="similarity">
    <text evidence="4">Belongs to the HepT RNase toxin family.</text>
</comment>
<dbReference type="GO" id="GO:0110001">
    <property type="term" value="C:toxin-antitoxin complex"/>
    <property type="evidence" value="ECO:0007669"/>
    <property type="project" value="InterPro"/>
</dbReference>
<sequence length="102" mass="11656">MNLSRAVQLCVDISLHILSSQARPVPDTMGQAFSELSLAGVIDYEVAEKMRKAVGFRNIAVHNYEEINWAIVYTIAREKQADFRLFVQQIMAFVDVKKPEKR</sequence>
<evidence type="ECO:0000256" key="3">
    <source>
        <dbReference type="ARBA" id="ARBA00022801"/>
    </source>
</evidence>
<evidence type="ECO:0000256" key="1">
    <source>
        <dbReference type="ARBA" id="ARBA00022649"/>
    </source>
</evidence>
<dbReference type="NCBIfam" id="NF047751">
    <property type="entry name" value="HepT_toxin"/>
    <property type="match status" value="1"/>
</dbReference>
<accession>A0A3B0XHY8</accession>
<dbReference type="PANTHER" id="PTHR33397">
    <property type="entry name" value="UPF0331 PROTEIN YUTE"/>
    <property type="match status" value="1"/>
</dbReference>
<name>A0A3B0XHY8_9ZZZZ</name>
<dbReference type="EMBL" id="UOFI01000093">
    <property type="protein sequence ID" value="VAW67281.1"/>
    <property type="molecule type" value="Genomic_DNA"/>
</dbReference>
<keyword evidence="1" id="KW-1277">Toxin-antitoxin system</keyword>
<dbReference type="Gene3D" id="1.20.120.580">
    <property type="entry name" value="bsu32300-like"/>
    <property type="match status" value="1"/>
</dbReference>
<dbReference type="GO" id="GO:0004540">
    <property type="term" value="F:RNA nuclease activity"/>
    <property type="evidence" value="ECO:0007669"/>
    <property type="project" value="InterPro"/>
</dbReference>
<dbReference type="InterPro" id="IPR052379">
    <property type="entry name" value="Type_VII_TA_RNase"/>
</dbReference>
<dbReference type="InterPro" id="IPR037038">
    <property type="entry name" value="HepT-like_sf"/>
</dbReference>
<keyword evidence="3" id="KW-0378">Hydrolase</keyword>
<organism evidence="5">
    <name type="scientific">hydrothermal vent metagenome</name>
    <dbReference type="NCBI Taxonomy" id="652676"/>
    <lineage>
        <taxon>unclassified sequences</taxon>
        <taxon>metagenomes</taxon>
        <taxon>ecological metagenomes</taxon>
    </lineage>
</organism>
<dbReference type="PANTHER" id="PTHR33397:SF3">
    <property type="entry name" value="MRNA NUCLEASE HEPT"/>
    <property type="match status" value="1"/>
</dbReference>
<dbReference type="InterPro" id="IPR008201">
    <property type="entry name" value="HepT-like"/>
</dbReference>
<protein>
    <recommendedName>
        <fullName evidence="6">DUF86 domain-containing protein</fullName>
    </recommendedName>
</protein>